<dbReference type="Proteomes" id="UP000249949">
    <property type="component" value="Chromosome"/>
</dbReference>
<dbReference type="SUPFAM" id="SSF51338">
    <property type="entry name" value="Composite domain of metallo-dependent hydrolases"/>
    <property type="match status" value="1"/>
</dbReference>
<evidence type="ECO:0000313" key="3">
    <source>
        <dbReference type="Proteomes" id="UP000249949"/>
    </source>
</evidence>
<keyword evidence="3" id="KW-1185">Reference proteome</keyword>
<keyword evidence="2" id="KW-0378">Hydrolase</keyword>
<organism evidence="2 3">
    <name type="scientific">Candidatus Nitrosomarinus catalinensis</name>
    <dbReference type="NCBI Taxonomy" id="1898749"/>
    <lineage>
        <taxon>Archaea</taxon>
        <taxon>Nitrososphaerota</taxon>
        <taxon>Nitrososphaeria</taxon>
        <taxon>Nitrosopumilales</taxon>
        <taxon>Nitrosopumilaceae</taxon>
        <taxon>Candidatus Nitrosomarinus</taxon>
    </lineage>
</organism>
<reference evidence="2 3" key="1">
    <citation type="journal article" date="2017" name="Environ. Microbiol.">
        <title>Genome and epigenome of a novel marine Thaumarchaeota strain suggest viral infection, phosphorothioation DNA modification and multiple restriction systems.</title>
        <authorList>
            <person name="Ahlgren N.A."/>
            <person name="Chen Y."/>
            <person name="Needham D.M."/>
            <person name="Parada A.E."/>
            <person name="Sachdeva R."/>
            <person name="Trinh V."/>
            <person name="Chen T."/>
            <person name="Fuhrman J.A."/>
        </authorList>
    </citation>
    <scope>NUCLEOTIDE SEQUENCE [LARGE SCALE GENOMIC DNA]</scope>
    <source>
        <strain evidence="2 3">SPOT01</strain>
    </source>
</reference>
<dbReference type="InterPro" id="IPR011059">
    <property type="entry name" value="Metal-dep_hydrolase_composite"/>
</dbReference>
<protein>
    <submittedName>
        <fullName evidence="2">Chlorohydrolase</fullName>
    </submittedName>
</protein>
<dbReference type="SUPFAM" id="SSF51556">
    <property type="entry name" value="Metallo-dependent hydrolases"/>
    <property type="match status" value="1"/>
</dbReference>
<evidence type="ECO:0000313" key="2">
    <source>
        <dbReference type="EMBL" id="ARS65154.1"/>
    </source>
</evidence>
<sequence length="396" mass="43975">MLLKNISALIGENLDFISNIDVQIRDDKFQKINQNIQSKSKKDTIDCEGLLLIPGFINSHTHIADSIGKDITLNSTVNQKIHPMFGIKSKILKNTSNEYLSTFMKNTCRSMIQKGITTFVDFREGGLDGAILLKKAVDDLPIRTILLGRLDFHQSTSEIKKNSPFPKEKTLELPSLVKICDGIGISGANEHSTSVLQSYSKTKKLRAIHSSETIESVQKSKRITGKSETLRALSLKPDFLIHMTHASKKDLDATSKKTRGIIICPRANSSLSEGIPDIEKMQNAGCLLGLGTDNVMINSPDMFREMDYLWKVTMGIKKKRIDPKEILKMATVNAGKILKKEIGVIQTKKIADCIFLDKHALDLEPMHNPYASIVHRASQSTIKAVMIGGKIVHGKI</sequence>
<dbReference type="GeneID" id="32902002"/>
<dbReference type="Pfam" id="PF01979">
    <property type="entry name" value="Amidohydro_1"/>
    <property type="match status" value="1"/>
</dbReference>
<proteinExistence type="predicted"/>
<gene>
    <name evidence="2" type="ORF">NMSP_1554</name>
</gene>
<dbReference type="GO" id="GO:0016810">
    <property type="term" value="F:hydrolase activity, acting on carbon-nitrogen (but not peptide) bonds"/>
    <property type="evidence" value="ECO:0007669"/>
    <property type="project" value="InterPro"/>
</dbReference>
<name>A0A2Z2HMM7_9ARCH</name>
<dbReference type="InterPro" id="IPR006680">
    <property type="entry name" value="Amidohydro-rel"/>
</dbReference>
<evidence type="ECO:0000259" key="1">
    <source>
        <dbReference type="Pfam" id="PF01979"/>
    </source>
</evidence>
<dbReference type="RefSeq" id="WP_086908158.1">
    <property type="nucleotide sequence ID" value="NZ_CP021324.1"/>
</dbReference>
<accession>A0A2Z2HMM7</accession>
<feature type="domain" description="Amidohydrolase-related" evidence="1">
    <location>
        <begin position="52"/>
        <end position="392"/>
    </location>
</feature>
<dbReference type="NCBIfam" id="NF005552">
    <property type="entry name" value="PRK07213.1"/>
    <property type="match status" value="1"/>
</dbReference>
<dbReference type="Gene3D" id="3.20.20.140">
    <property type="entry name" value="Metal-dependent hydrolases"/>
    <property type="match status" value="1"/>
</dbReference>
<dbReference type="InterPro" id="IPR050287">
    <property type="entry name" value="MTA/SAH_deaminase"/>
</dbReference>
<dbReference type="PANTHER" id="PTHR43794:SF5">
    <property type="entry name" value="CHLOROHYDROLASE FAMILY PROTEIN"/>
    <property type="match status" value="1"/>
</dbReference>
<dbReference type="OrthoDB" id="42910at2157"/>
<dbReference type="PANTHER" id="PTHR43794">
    <property type="entry name" value="AMINOHYDROLASE SSNA-RELATED"/>
    <property type="match status" value="1"/>
</dbReference>
<dbReference type="Gene3D" id="2.30.40.10">
    <property type="entry name" value="Urease, subunit C, domain 1"/>
    <property type="match status" value="1"/>
</dbReference>
<dbReference type="InterPro" id="IPR032466">
    <property type="entry name" value="Metal_Hydrolase"/>
</dbReference>
<dbReference type="AlphaFoldDB" id="A0A2Z2HMM7"/>
<dbReference type="EMBL" id="CP021324">
    <property type="protein sequence ID" value="ARS65154.1"/>
    <property type="molecule type" value="Genomic_DNA"/>
</dbReference>
<dbReference type="KEGG" id="nct:NMSP_1554"/>